<feature type="region of interest" description="Disordered" evidence="1">
    <location>
        <begin position="1"/>
        <end position="27"/>
    </location>
</feature>
<reference evidence="2" key="1">
    <citation type="submission" date="2015-04" db="UniProtKB">
        <authorList>
            <consortium name="EnsemblPlants"/>
        </authorList>
    </citation>
    <scope>IDENTIFICATION</scope>
</reference>
<name>A0A0E0AI68_9ORYZ</name>
<organism evidence="2">
    <name type="scientific">Oryza glumipatula</name>
    <dbReference type="NCBI Taxonomy" id="40148"/>
    <lineage>
        <taxon>Eukaryota</taxon>
        <taxon>Viridiplantae</taxon>
        <taxon>Streptophyta</taxon>
        <taxon>Embryophyta</taxon>
        <taxon>Tracheophyta</taxon>
        <taxon>Spermatophyta</taxon>
        <taxon>Magnoliopsida</taxon>
        <taxon>Liliopsida</taxon>
        <taxon>Poales</taxon>
        <taxon>Poaceae</taxon>
        <taxon>BOP clade</taxon>
        <taxon>Oryzoideae</taxon>
        <taxon>Oryzeae</taxon>
        <taxon>Oryzinae</taxon>
        <taxon>Oryza</taxon>
    </lineage>
</organism>
<evidence type="ECO:0000313" key="2">
    <source>
        <dbReference type="EnsemblPlants" id="OGLUM07G09440.1"/>
    </source>
</evidence>
<evidence type="ECO:0000256" key="1">
    <source>
        <dbReference type="SAM" id="MobiDB-lite"/>
    </source>
</evidence>
<sequence length="148" mass="15232">MAVHGRAAVTATAARREGPATTGPVGSSCGWRIRRQCSAAAGRSGGGTDAWREGGGASTYASHGEVRCGIGAEGEGGDTGARREKIAALARRQRQRQCVEGGGGCAAPRKTNVSFVGRWRSELPVEAKEVLVVQSLSSVRVAPTRSQG</sequence>
<dbReference type="PROSITE" id="PS51257">
    <property type="entry name" value="PROKAR_LIPOPROTEIN"/>
    <property type="match status" value="1"/>
</dbReference>
<accession>A0A0E0AI68</accession>
<keyword evidence="3" id="KW-1185">Reference proteome</keyword>
<feature type="compositionally biased region" description="Low complexity" evidence="1">
    <location>
        <begin position="1"/>
        <end position="13"/>
    </location>
</feature>
<protein>
    <submittedName>
        <fullName evidence="2">Uncharacterized protein</fullName>
    </submittedName>
</protein>
<proteinExistence type="predicted"/>
<dbReference type="EnsemblPlants" id="OGLUM07G09440.1">
    <property type="protein sequence ID" value="OGLUM07G09440.1"/>
    <property type="gene ID" value="OGLUM07G09440"/>
</dbReference>
<dbReference type="AlphaFoldDB" id="A0A0E0AI68"/>
<reference evidence="2" key="2">
    <citation type="submission" date="2018-05" db="EMBL/GenBank/DDBJ databases">
        <title>OgluRS3 (Oryza glumaepatula Reference Sequence Version 3).</title>
        <authorList>
            <person name="Zhang J."/>
            <person name="Kudrna D."/>
            <person name="Lee S."/>
            <person name="Talag J."/>
            <person name="Welchert J."/>
            <person name="Wing R.A."/>
        </authorList>
    </citation>
    <scope>NUCLEOTIDE SEQUENCE [LARGE SCALE GENOMIC DNA]</scope>
</reference>
<dbReference type="Proteomes" id="UP000026961">
    <property type="component" value="Chromosome 7"/>
</dbReference>
<evidence type="ECO:0000313" key="3">
    <source>
        <dbReference type="Proteomes" id="UP000026961"/>
    </source>
</evidence>
<dbReference type="HOGENOM" id="CLU_1761621_0_0_1"/>
<dbReference type="Gramene" id="OGLUM07G09440.1">
    <property type="protein sequence ID" value="OGLUM07G09440.1"/>
    <property type="gene ID" value="OGLUM07G09440"/>
</dbReference>